<dbReference type="SMART" id="SM00389">
    <property type="entry name" value="HOX"/>
    <property type="match status" value="1"/>
</dbReference>
<sequence>MLVSRCFETEQSHWSSKFKTAFEKSTSPRMSSYDGSLSTQPDWQGHYSFLPPAESSIFGQPFEQTSNSGNDHDAASQQRSSGAQSSNLDTHGQASTGSISSPANHHRALDPLGLRQPKTEPATQDQQSTPGTAFTIKTETAPEETLTTTETTQLTIEPNPSGSVLSTGQNPSSNLPVGVNEESIPGKEEEDDEVVEDDDMIEGDGDGEGDGEDEAPNQPQTAAERTAARRKQKRFRLTHQQTRFLTTEFVKQPHPDAAHRERLSRQIPGLSPRQVQVWFQNRRAKIKRMNADDRHQLIKMRAVPDGFDNVQALHSPYGAVHALGGPITPPVDFEPSSYANHIGRPLLLETIRRDGDDHLSSTGLSPGFGSIGFTPSGTMSNPDILSPHSPSTNDRAYYSGHLTNTIGGPSRASIPYGRQNNIDTGASLHSPSRQHIRPIQPLSLRETMSRPRSDTLHSPLRAHMVWKGDSIDYTAYSSSSNSPGGTGRHTSVYQSDPIGSSAGGTLGYDTGSYTTSGLQPSTNINYSSLQQPSQTRSRLRAASASLPLGLDLRHQYRSFSSGHSLQSPSHSSTPRAANTTPYGTSSSYSMSFPSAPLTAPIDFSLSRTPSIRSSIQDYSIPHMSAPIAPPHDFTQALHGNIAGSSSRTPMRDTFNGGPLAISQIQGPNDKVDEHSQDGLGGSGTGLKRKRSSFSLSQVPQTSSSSQNSPPYGHTN</sequence>
<proteinExistence type="predicted"/>
<comment type="subcellular location">
    <subcellularLocation>
        <location evidence="1 5 6">Nucleus</location>
    </subcellularLocation>
</comment>
<feature type="DNA-binding region" description="Homeobox" evidence="5">
    <location>
        <begin position="230"/>
        <end position="290"/>
    </location>
</feature>
<evidence type="ECO:0000256" key="5">
    <source>
        <dbReference type="PROSITE-ProRule" id="PRU00108"/>
    </source>
</evidence>
<evidence type="ECO:0000259" key="8">
    <source>
        <dbReference type="PROSITE" id="PS50071"/>
    </source>
</evidence>
<feature type="compositionally biased region" description="Polar residues" evidence="7">
    <location>
        <begin position="158"/>
        <end position="175"/>
    </location>
</feature>
<evidence type="ECO:0000313" key="10">
    <source>
        <dbReference type="Proteomes" id="UP000054516"/>
    </source>
</evidence>
<dbReference type="GO" id="GO:0000977">
    <property type="term" value="F:RNA polymerase II transcription regulatory region sequence-specific DNA binding"/>
    <property type="evidence" value="ECO:0007669"/>
    <property type="project" value="TreeGrafter"/>
</dbReference>
<dbReference type="PROSITE" id="PS50071">
    <property type="entry name" value="HOMEOBOX_2"/>
    <property type="match status" value="1"/>
</dbReference>
<feature type="compositionally biased region" description="Low complexity" evidence="7">
    <location>
        <begin position="692"/>
        <end position="715"/>
    </location>
</feature>
<feature type="compositionally biased region" description="Polar residues" evidence="7">
    <location>
        <begin position="121"/>
        <end position="137"/>
    </location>
</feature>
<keyword evidence="10" id="KW-1185">Reference proteome</keyword>
<evidence type="ECO:0000256" key="7">
    <source>
        <dbReference type="SAM" id="MobiDB-lite"/>
    </source>
</evidence>
<dbReference type="EMBL" id="DF977451">
    <property type="protein sequence ID" value="GAP84083.2"/>
    <property type="molecule type" value="Genomic_DNA"/>
</dbReference>
<accession>A0A1S7ULA8</accession>
<feature type="compositionally biased region" description="Low complexity" evidence="7">
    <location>
        <begin position="559"/>
        <end position="572"/>
    </location>
</feature>
<dbReference type="AlphaFoldDB" id="A0A1S7ULA8"/>
<feature type="region of interest" description="Disordered" evidence="7">
    <location>
        <begin position="559"/>
        <end position="585"/>
    </location>
</feature>
<feature type="domain" description="Homeobox" evidence="8">
    <location>
        <begin position="228"/>
        <end position="289"/>
    </location>
</feature>
<name>A0A1S7ULA8_ROSNE</name>
<dbReference type="Proteomes" id="UP000054516">
    <property type="component" value="Unassembled WGS sequence"/>
</dbReference>
<dbReference type="Gene3D" id="1.10.10.60">
    <property type="entry name" value="Homeodomain-like"/>
    <property type="match status" value="1"/>
</dbReference>
<feature type="region of interest" description="Disordered" evidence="7">
    <location>
        <begin position="476"/>
        <end position="498"/>
    </location>
</feature>
<dbReference type="SUPFAM" id="SSF46689">
    <property type="entry name" value="Homeodomain-like"/>
    <property type="match status" value="1"/>
</dbReference>
<feature type="compositionally biased region" description="Polar residues" evidence="7">
    <location>
        <begin position="573"/>
        <end position="584"/>
    </location>
</feature>
<keyword evidence="2 5" id="KW-0238">DNA-binding</keyword>
<feature type="region of interest" description="Disordered" evidence="7">
    <location>
        <begin position="19"/>
        <end position="234"/>
    </location>
</feature>
<feature type="compositionally biased region" description="Acidic residues" evidence="7">
    <location>
        <begin position="188"/>
        <end position="215"/>
    </location>
</feature>
<evidence type="ECO:0000256" key="3">
    <source>
        <dbReference type="ARBA" id="ARBA00023155"/>
    </source>
</evidence>
<dbReference type="OMA" id="HMIRPLM"/>
<feature type="compositionally biased region" description="Polar residues" evidence="7">
    <location>
        <begin position="373"/>
        <end position="394"/>
    </location>
</feature>
<dbReference type="InterPro" id="IPR050453">
    <property type="entry name" value="LIM_Homeobox_TF"/>
</dbReference>
<gene>
    <name evidence="9" type="ORF">SAMD00023353_0601410</name>
</gene>
<dbReference type="CDD" id="cd00086">
    <property type="entry name" value="homeodomain"/>
    <property type="match status" value="1"/>
</dbReference>
<dbReference type="InterPro" id="IPR001356">
    <property type="entry name" value="HD"/>
</dbReference>
<dbReference type="PANTHER" id="PTHR24208:SF166">
    <property type="entry name" value="LIM HOMEOBOX TRANSCRIPTION FACTOR 1 ALPHA, ISOFORM B"/>
    <property type="match status" value="1"/>
</dbReference>
<reference evidence="9" key="1">
    <citation type="submission" date="2016-03" db="EMBL/GenBank/DDBJ databases">
        <title>Draft genome sequence of Rosellinia necatrix.</title>
        <authorList>
            <person name="Kanematsu S."/>
        </authorList>
    </citation>
    <scope>NUCLEOTIDE SEQUENCE [LARGE SCALE GENOMIC DNA]</scope>
    <source>
        <strain evidence="9">W97</strain>
    </source>
</reference>
<feature type="compositionally biased region" description="Low complexity" evidence="7">
    <location>
        <begin position="143"/>
        <end position="157"/>
    </location>
</feature>
<feature type="compositionally biased region" description="Polar residues" evidence="7">
    <location>
        <begin position="19"/>
        <end position="42"/>
    </location>
</feature>
<evidence type="ECO:0000256" key="6">
    <source>
        <dbReference type="RuleBase" id="RU000682"/>
    </source>
</evidence>
<evidence type="ECO:0000256" key="4">
    <source>
        <dbReference type="ARBA" id="ARBA00023242"/>
    </source>
</evidence>
<organism evidence="9">
    <name type="scientific">Rosellinia necatrix</name>
    <name type="common">White root-rot fungus</name>
    <dbReference type="NCBI Taxonomy" id="77044"/>
    <lineage>
        <taxon>Eukaryota</taxon>
        <taxon>Fungi</taxon>
        <taxon>Dikarya</taxon>
        <taxon>Ascomycota</taxon>
        <taxon>Pezizomycotina</taxon>
        <taxon>Sordariomycetes</taxon>
        <taxon>Xylariomycetidae</taxon>
        <taxon>Xylariales</taxon>
        <taxon>Xylariaceae</taxon>
        <taxon>Rosellinia</taxon>
    </lineage>
</organism>
<feature type="region of interest" description="Disordered" evidence="7">
    <location>
        <begin position="357"/>
        <end position="414"/>
    </location>
</feature>
<keyword evidence="3 5" id="KW-0371">Homeobox</keyword>
<feature type="compositionally biased region" description="Low complexity" evidence="7">
    <location>
        <begin position="75"/>
        <end position="86"/>
    </location>
</feature>
<evidence type="ECO:0000256" key="1">
    <source>
        <dbReference type="ARBA" id="ARBA00004123"/>
    </source>
</evidence>
<dbReference type="Pfam" id="PF00046">
    <property type="entry name" value="Homeodomain"/>
    <property type="match status" value="1"/>
</dbReference>
<feature type="compositionally biased region" description="Polar residues" evidence="7">
    <location>
        <begin position="87"/>
        <end position="103"/>
    </location>
</feature>
<dbReference type="STRING" id="77044.A0A1S7ULA8"/>
<evidence type="ECO:0000256" key="2">
    <source>
        <dbReference type="ARBA" id="ARBA00023125"/>
    </source>
</evidence>
<dbReference type="GO" id="GO:0000981">
    <property type="term" value="F:DNA-binding transcription factor activity, RNA polymerase II-specific"/>
    <property type="evidence" value="ECO:0007669"/>
    <property type="project" value="TreeGrafter"/>
</dbReference>
<protein>
    <submittedName>
        <fullName evidence="9">Putative homeobox domain-containing protein</fullName>
    </submittedName>
</protein>
<dbReference type="InterPro" id="IPR009057">
    <property type="entry name" value="Homeodomain-like_sf"/>
</dbReference>
<keyword evidence="4 5" id="KW-0539">Nucleus</keyword>
<dbReference type="PANTHER" id="PTHR24208">
    <property type="entry name" value="LIM/HOMEOBOX PROTEIN LHX"/>
    <property type="match status" value="1"/>
</dbReference>
<evidence type="ECO:0000313" key="9">
    <source>
        <dbReference type="EMBL" id="GAP84083.2"/>
    </source>
</evidence>
<feature type="region of interest" description="Disordered" evidence="7">
    <location>
        <begin position="664"/>
        <end position="715"/>
    </location>
</feature>
<dbReference type="GO" id="GO:0005634">
    <property type="term" value="C:nucleus"/>
    <property type="evidence" value="ECO:0007669"/>
    <property type="project" value="UniProtKB-SubCell"/>
</dbReference>
<dbReference type="OrthoDB" id="6159439at2759"/>